<dbReference type="GeneID" id="18677337"/>
<evidence type="ECO:0000313" key="2">
    <source>
        <dbReference type="EMBL" id="EJC97722.1"/>
    </source>
</evidence>
<sequence>MLATNRMTTGSSFLASGPRSEYFNPPRPTLAGSEHHRSSRVPESQAAPSDFFLRGGFIPKTPFRRVRDVVTCFWEAFEQSPDPTPGFQRAKFVRISDSSKN</sequence>
<accession>R7SHG9</accession>
<organism evidence="2 3">
    <name type="scientific">Fomitiporia mediterranea (strain MF3/22)</name>
    <name type="common">Grapevine white-rot fungus</name>
    <dbReference type="NCBI Taxonomy" id="694068"/>
    <lineage>
        <taxon>Eukaryota</taxon>
        <taxon>Fungi</taxon>
        <taxon>Dikarya</taxon>
        <taxon>Basidiomycota</taxon>
        <taxon>Agaricomycotina</taxon>
        <taxon>Agaricomycetes</taxon>
        <taxon>Hymenochaetales</taxon>
        <taxon>Hymenochaetaceae</taxon>
        <taxon>Fomitiporia</taxon>
    </lineage>
</organism>
<dbReference type="KEGG" id="fme:FOMMEDRAFT_171504"/>
<name>R7SHG9_FOMME</name>
<dbReference type="AlphaFoldDB" id="R7SHG9"/>
<proteinExistence type="predicted"/>
<reference evidence="3" key="1">
    <citation type="journal article" date="2012" name="Science">
        <title>The Paleozoic origin of enzymatic lignin decomposition reconstructed from 31 fungal genomes.</title>
        <authorList>
            <person name="Floudas D."/>
            <person name="Binder M."/>
            <person name="Riley R."/>
            <person name="Barry K."/>
            <person name="Blanchette R.A."/>
            <person name="Henrissat B."/>
            <person name="Martinez A.T."/>
            <person name="Otillar R."/>
            <person name="Spatafora J.W."/>
            <person name="Yadav J.S."/>
            <person name="Aerts A."/>
            <person name="Benoit I."/>
            <person name="Boyd A."/>
            <person name="Carlson A."/>
            <person name="Copeland A."/>
            <person name="Coutinho P.M."/>
            <person name="de Vries R.P."/>
            <person name="Ferreira P."/>
            <person name="Findley K."/>
            <person name="Foster B."/>
            <person name="Gaskell J."/>
            <person name="Glotzer D."/>
            <person name="Gorecki P."/>
            <person name="Heitman J."/>
            <person name="Hesse C."/>
            <person name="Hori C."/>
            <person name="Igarashi K."/>
            <person name="Jurgens J.A."/>
            <person name="Kallen N."/>
            <person name="Kersten P."/>
            <person name="Kohler A."/>
            <person name="Kuees U."/>
            <person name="Kumar T.K.A."/>
            <person name="Kuo A."/>
            <person name="LaButti K."/>
            <person name="Larrondo L.F."/>
            <person name="Lindquist E."/>
            <person name="Ling A."/>
            <person name="Lombard V."/>
            <person name="Lucas S."/>
            <person name="Lundell T."/>
            <person name="Martin R."/>
            <person name="McLaughlin D.J."/>
            <person name="Morgenstern I."/>
            <person name="Morin E."/>
            <person name="Murat C."/>
            <person name="Nagy L.G."/>
            <person name="Nolan M."/>
            <person name="Ohm R.A."/>
            <person name="Patyshakuliyeva A."/>
            <person name="Rokas A."/>
            <person name="Ruiz-Duenas F.J."/>
            <person name="Sabat G."/>
            <person name="Salamov A."/>
            <person name="Samejima M."/>
            <person name="Schmutz J."/>
            <person name="Slot J.C."/>
            <person name="St John F."/>
            <person name="Stenlid J."/>
            <person name="Sun H."/>
            <person name="Sun S."/>
            <person name="Syed K."/>
            <person name="Tsang A."/>
            <person name="Wiebenga A."/>
            <person name="Young D."/>
            <person name="Pisabarro A."/>
            <person name="Eastwood D.C."/>
            <person name="Martin F."/>
            <person name="Cullen D."/>
            <person name="Grigoriev I.V."/>
            <person name="Hibbett D.S."/>
        </authorList>
    </citation>
    <scope>NUCLEOTIDE SEQUENCE [LARGE SCALE GENOMIC DNA]</scope>
    <source>
        <strain evidence="3">MF3/22</strain>
    </source>
</reference>
<protein>
    <submittedName>
        <fullName evidence="2">Uncharacterized protein</fullName>
    </submittedName>
</protein>
<keyword evidence="3" id="KW-1185">Reference proteome</keyword>
<feature type="region of interest" description="Disordered" evidence="1">
    <location>
        <begin position="1"/>
        <end position="45"/>
    </location>
</feature>
<evidence type="ECO:0000313" key="3">
    <source>
        <dbReference type="Proteomes" id="UP000053630"/>
    </source>
</evidence>
<dbReference type="Proteomes" id="UP000053630">
    <property type="component" value="Unassembled WGS sequence"/>
</dbReference>
<dbReference type="EMBL" id="JH717985">
    <property type="protein sequence ID" value="EJC97722.1"/>
    <property type="molecule type" value="Genomic_DNA"/>
</dbReference>
<feature type="compositionally biased region" description="Polar residues" evidence="1">
    <location>
        <begin position="1"/>
        <end position="14"/>
    </location>
</feature>
<gene>
    <name evidence="2" type="ORF">FOMMEDRAFT_171504</name>
</gene>
<evidence type="ECO:0000256" key="1">
    <source>
        <dbReference type="SAM" id="MobiDB-lite"/>
    </source>
</evidence>
<dbReference type="RefSeq" id="XP_007271951.1">
    <property type="nucleotide sequence ID" value="XM_007271889.1"/>
</dbReference>